<feature type="compositionally biased region" description="Basic and acidic residues" evidence="5">
    <location>
        <begin position="466"/>
        <end position="475"/>
    </location>
</feature>
<comment type="caution">
    <text evidence="9">The sequence shown here is derived from an EMBL/GenBank/DDBJ whole genome shotgun (WGS) entry which is preliminary data.</text>
</comment>
<evidence type="ECO:0000259" key="6">
    <source>
        <dbReference type="Pfam" id="PF24656"/>
    </source>
</evidence>
<evidence type="ECO:0000256" key="4">
    <source>
        <dbReference type="SAM" id="Coils"/>
    </source>
</evidence>
<keyword evidence="3" id="KW-0206">Cytoskeleton</keyword>
<evidence type="ECO:0000259" key="8">
    <source>
        <dbReference type="Pfam" id="PF24671"/>
    </source>
</evidence>
<evidence type="ECO:0000259" key="7">
    <source>
        <dbReference type="Pfam" id="PF24667"/>
    </source>
</evidence>
<evidence type="ECO:0000256" key="2">
    <source>
        <dbReference type="ARBA" id="ARBA00022490"/>
    </source>
</evidence>
<feature type="domain" description="Dynein regulatory complex subunit 7 C-terminal" evidence="8">
    <location>
        <begin position="957"/>
        <end position="1066"/>
    </location>
</feature>
<dbReference type="EMBL" id="JAAPAO010000097">
    <property type="protein sequence ID" value="KAF4672862.1"/>
    <property type="molecule type" value="Genomic_DNA"/>
</dbReference>
<sequence>MFAEYAVYDIFWPILPACEGKIRSWRTLEPPISRCGCPPEEFFCSADLGIPPFLKSYAANSKQEERLLQHARDFQARFSQTYGEERQLYLYPSNEIGVPKFLPTTLRPLKLSYPELNELKSCAKFIANYIAYEPLKDPAAFPTVVCSPSTTLFYQAGDAFDISVVLCSILIGAGYDAYCVAGIAPRWITCRSLKRRDCPADDFRFLERARDASDGSDVTEERKMLQRYIDFLLPRPKATDEDEPATPLVPQPARRGSLSGGRRRSSVDMIEKTLGPEFSLVKKPPLESEYVKEEGKAKARLEAQAAYEAERSDSDDAETEDEEDMDFIAALSANMKDLGSSSSHNDNVGEPSEFIGRRAHCWVLVRKGSRDVTRDVFVEPTTGIIFSTEVEPSSTYKGPALEPCPYLAVDTVWNNRNVWVNIQKSSVDDEPSEGRRPLRAKMNLTGVSMDVRNTRCYEPVLVDSKQPDGEVKADEGAEVEEENNVGVDEEPTPPPVPLAYLVGVYDLPRPLTVEDVPASWAAPPLIPKDRYGVRYCDRGVRMEKYRKAILELFAPYSQPDGVVESLCHLSLTFLLVFKKSDIRQVKVRPDAQALTGLSIRSRRAGRVTRFKDLRLRLPVMITETYKQRKDMLKNRVKYLADTAIREDFERGRSGALKSLIDIDEKWRCMEYFHETRPDGLERTVDRIGEKIKEYFIDRDDLLEYHSVKIDRSLKGTKMSRSLPSLPIESLGDIPMVKMAQKYRKPDEEVNKQMCLITELCSKIVFNLLTKSIRITYHRPEGRLSGQQLTFHKTSDGTSLTLDKLSRMGAGEEIELPTPRQLHQLMQLEKSCKHNFVETMNRITTELALRRKEESNVKSIRLVAQQEAAPVAQNAMGISGGPIIPDFASLPVGAEENLGNKRNLALVRDVYDYARDSSMKVTTRLDDVDDPSGGEQDKNSTKKVDILAPYLSEFPGKQLDALQAEFVAKKCKNDFRKRLLDRAAIIQKRLEDEQEALKKRRAQVQRRGGPEAQQGRAEADFEKYQTLAMFRIQILEQRLARHEVQAIKKFTELEETLLADPRLQAMWEKDPGDDEEYDEDYDIDDDEVSVGHGA</sequence>
<dbReference type="PANTHER" id="PTHR35249">
    <property type="entry name" value="DYNEIN REGULATORY COMPLEX SUBUNIT 7"/>
    <property type="match status" value="1"/>
</dbReference>
<feature type="domain" description="CEP76/DRC7 peptidase-like" evidence="6">
    <location>
        <begin position="358"/>
        <end position="426"/>
    </location>
</feature>
<gene>
    <name evidence="9" type="ORF">FOL47_011281</name>
</gene>
<feature type="region of interest" description="Disordered" evidence="5">
    <location>
        <begin position="236"/>
        <end position="265"/>
    </location>
</feature>
<dbReference type="InterPro" id="IPR033551">
    <property type="entry name" value="DRC7/lobo"/>
</dbReference>
<dbReference type="Pfam" id="PF24671">
    <property type="entry name" value="DRC7_C"/>
    <property type="match status" value="1"/>
</dbReference>
<keyword evidence="10" id="KW-1185">Reference proteome</keyword>
<dbReference type="OrthoDB" id="10262874at2759"/>
<dbReference type="AlphaFoldDB" id="A0A7J6MMQ1"/>
<dbReference type="InterPro" id="IPR056290">
    <property type="entry name" value="CEPT76/DRC7_peptidase-like_dom"/>
</dbReference>
<evidence type="ECO:0000256" key="1">
    <source>
        <dbReference type="ARBA" id="ARBA00004245"/>
    </source>
</evidence>
<keyword evidence="2" id="KW-0963">Cytoplasm</keyword>
<dbReference type="GO" id="GO:0005856">
    <property type="term" value="C:cytoskeleton"/>
    <property type="evidence" value="ECO:0007669"/>
    <property type="project" value="UniProtKB-SubCell"/>
</dbReference>
<reference evidence="9 10" key="1">
    <citation type="submission" date="2020-04" db="EMBL/GenBank/DDBJ databases">
        <title>Perkinsus chesapeaki whole genome sequence.</title>
        <authorList>
            <person name="Bogema D.R."/>
        </authorList>
    </citation>
    <scope>NUCLEOTIDE SEQUENCE [LARGE SCALE GENOMIC DNA]</scope>
    <source>
        <strain evidence="9">ATCC PRA-425</strain>
    </source>
</reference>
<dbReference type="Pfam" id="PF24656">
    <property type="entry name" value="CEPT76_peptidase"/>
    <property type="match status" value="1"/>
</dbReference>
<feature type="region of interest" description="Disordered" evidence="5">
    <location>
        <begin position="1064"/>
        <end position="1093"/>
    </location>
</feature>
<evidence type="ECO:0000313" key="9">
    <source>
        <dbReference type="EMBL" id="KAF4672862.1"/>
    </source>
</evidence>
<dbReference type="Pfam" id="PF24667">
    <property type="entry name" value="MORN_DRC7"/>
    <property type="match status" value="1"/>
</dbReference>
<evidence type="ECO:0000256" key="5">
    <source>
        <dbReference type="SAM" id="MobiDB-lite"/>
    </source>
</evidence>
<dbReference type="GO" id="GO:0048870">
    <property type="term" value="P:cell motility"/>
    <property type="evidence" value="ECO:0007669"/>
    <property type="project" value="TreeGrafter"/>
</dbReference>
<feature type="compositionally biased region" description="Acidic residues" evidence="5">
    <location>
        <begin position="476"/>
        <end position="491"/>
    </location>
</feature>
<accession>A0A7J6MMQ1</accession>
<feature type="coiled-coil region" evidence="4">
    <location>
        <begin position="975"/>
        <end position="1006"/>
    </location>
</feature>
<organism evidence="9 10">
    <name type="scientific">Perkinsus chesapeaki</name>
    <name type="common">Clam parasite</name>
    <name type="synonym">Perkinsus andrewsi</name>
    <dbReference type="NCBI Taxonomy" id="330153"/>
    <lineage>
        <taxon>Eukaryota</taxon>
        <taxon>Sar</taxon>
        <taxon>Alveolata</taxon>
        <taxon>Perkinsozoa</taxon>
        <taxon>Perkinsea</taxon>
        <taxon>Perkinsida</taxon>
        <taxon>Perkinsidae</taxon>
        <taxon>Perkinsus</taxon>
    </lineage>
</organism>
<feature type="domain" description="Dynein regulatory complex subunit 7 MORN" evidence="7">
    <location>
        <begin position="606"/>
        <end position="856"/>
    </location>
</feature>
<proteinExistence type="predicted"/>
<protein>
    <recommendedName>
        <fullName evidence="11">Coiled-coil domain-containing protein lobo</fullName>
    </recommendedName>
</protein>
<feature type="compositionally biased region" description="Acidic residues" evidence="5">
    <location>
        <begin position="1070"/>
        <end position="1087"/>
    </location>
</feature>
<comment type="subcellular location">
    <subcellularLocation>
        <location evidence="1">Cytoplasm</location>
        <location evidence="1">Cytoskeleton</location>
    </subcellularLocation>
</comment>
<feature type="region of interest" description="Disordered" evidence="5">
    <location>
        <begin position="466"/>
        <end position="492"/>
    </location>
</feature>
<name>A0A7J6MMQ1_PERCH</name>
<dbReference type="Proteomes" id="UP000591131">
    <property type="component" value="Unassembled WGS sequence"/>
</dbReference>
<evidence type="ECO:0000256" key="3">
    <source>
        <dbReference type="ARBA" id="ARBA00023212"/>
    </source>
</evidence>
<evidence type="ECO:0008006" key="11">
    <source>
        <dbReference type="Google" id="ProtNLM"/>
    </source>
</evidence>
<keyword evidence="4" id="KW-0175">Coiled coil</keyword>
<feature type="region of interest" description="Disordered" evidence="5">
    <location>
        <begin position="302"/>
        <end position="322"/>
    </location>
</feature>
<dbReference type="InterPro" id="IPR056291">
    <property type="entry name" value="MORN_DRC7"/>
</dbReference>
<dbReference type="PANTHER" id="PTHR35249:SF2">
    <property type="entry name" value="DYNEIN REGULATORY COMPLEX SUBUNIT 7"/>
    <property type="match status" value="1"/>
</dbReference>
<evidence type="ECO:0000313" key="10">
    <source>
        <dbReference type="Proteomes" id="UP000591131"/>
    </source>
</evidence>
<dbReference type="InterPro" id="IPR056292">
    <property type="entry name" value="DRC7_C"/>
</dbReference>
<dbReference type="GO" id="GO:0031514">
    <property type="term" value="C:motile cilium"/>
    <property type="evidence" value="ECO:0007669"/>
    <property type="project" value="TreeGrafter"/>
</dbReference>